<dbReference type="InterPro" id="IPR029058">
    <property type="entry name" value="AB_hydrolase_fold"/>
</dbReference>
<name>A8HWG2_AZOC5</name>
<evidence type="ECO:0000313" key="3">
    <source>
        <dbReference type="Proteomes" id="UP000000270"/>
    </source>
</evidence>
<dbReference type="EMBL" id="AP009384">
    <property type="protein sequence ID" value="BAF90426.1"/>
    <property type="molecule type" value="Genomic_DNA"/>
</dbReference>
<dbReference type="PANTHER" id="PTHR22946">
    <property type="entry name" value="DIENELACTONE HYDROLASE DOMAIN-CONTAINING PROTEIN-RELATED"/>
    <property type="match status" value="1"/>
</dbReference>
<reference evidence="2 3" key="6">
    <citation type="journal article" date="2011" name="Appl. Environ. Microbiol.">
        <title>Involvement of the azorhizobial chromosome partition gene (parA) in the onset of bacteroid differentiation during Sesbania rostrata stem nodule development.</title>
        <authorList>
            <person name="Liu CT."/>
            <person name="Lee KB."/>
            <person name="Wang YS."/>
            <person name="Peng MH."/>
            <person name="Lee KT."/>
            <person name="Suzuki S."/>
            <person name="Suzuki T."/>
            <person name="Oyaizu H."/>
        </authorList>
    </citation>
    <scope>NUCLEOTIDE SEQUENCE [LARGE SCALE GENOMIC DNA]</scope>
    <source>
        <strain evidence="3">ATCC 43989 / DSM 5975 / JCM 20966 / LMG 6465 / NBRC 14845 / NCIMB 13405 / ORS 571</strain>
    </source>
</reference>
<dbReference type="HOGENOM" id="CLU_029181_0_0_5"/>
<gene>
    <name evidence="2" type="ordered locus">AZC_4428</name>
</gene>
<keyword evidence="3" id="KW-1185">Reference proteome</keyword>
<dbReference type="PANTHER" id="PTHR22946:SF9">
    <property type="entry name" value="POLYKETIDE TRANSFERASE AF380"/>
    <property type="match status" value="1"/>
</dbReference>
<accession>A8HWG2</accession>
<protein>
    <submittedName>
        <fullName evidence="2">Putative hydrolase</fullName>
    </submittedName>
</protein>
<organism evidence="2 3">
    <name type="scientific">Azorhizobium caulinodans (strain ATCC 43989 / DSM 5975 / JCM 20966 / LMG 6465 / NBRC 14845 / NCIMB 13405 / ORS 571)</name>
    <dbReference type="NCBI Taxonomy" id="438753"/>
    <lineage>
        <taxon>Bacteria</taxon>
        <taxon>Pseudomonadati</taxon>
        <taxon>Pseudomonadota</taxon>
        <taxon>Alphaproteobacteria</taxon>
        <taxon>Hyphomicrobiales</taxon>
        <taxon>Xanthobacteraceae</taxon>
        <taxon>Azorhizobium</taxon>
    </lineage>
</organism>
<reference evidence="3" key="2">
    <citation type="submission" date="2007-04" db="EMBL/GenBank/DDBJ databases">
        <title>Complete genome sequence of the nitrogen-fixing bacterium Azorhizobium caulinodans ORS571.</title>
        <authorList>
            <person name="Lee K.B."/>
            <person name="Backer P.D."/>
            <person name="Aono T."/>
            <person name="Liu C.T."/>
            <person name="Suzuki S."/>
            <person name="Suzuki T."/>
            <person name="Kaneko T."/>
            <person name="Yamada M."/>
            <person name="Tabata S."/>
            <person name="Kupfer D.M."/>
            <person name="Najar F.Z."/>
            <person name="Wiley G.B."/>
            <person name="Roe B."/>
            <person name="Binnewies T."/>
            <person name="Ussery D."/>
            <person name="Vereecke D."/>
            <person name="Gevers D."/>
            <person name="Holsters M."/>
            <person name="Oyaizu H."/>
        </authorList>
    </citation>
    <scope>NUCLEOTIDE SEQUENCE [LARGE SCALE GENOMIC DNA]</scope>
    <source>
        <strain evidence="3">ATCC 43989 / DSM 5975 / JCM 20966 / LMG 6465 / NBRC 14845 / NCIMB 13405 / ORS 571</strain>
    </source>
</reference>
<dbReference type="eggNOG" id="COG1073">
    <property type="taxonomic scope" value="Bacteria"/>
</dbReference>
<dbReference type="GO" id="GO:0052689">
    <property type="term" value="F:carboxylic ester hydrolase activity"/>
    <property type="evidence" value="ECO:0007669"/>
    <property type="project" value="UniProtKB-ARBA"/>
</dbReference>
<reference evidence="2 3" key="4">
    <citation type="journal article" date="2009" name="Appl. Environ. Microbiol.">
        <title>Comparative genome-wide transcriptional profiling of Azorhizobium caulinodans ORS571 grown under free-living and symbiotic conditions.</title>
        <authorList>
            <person name="Tsukada S."/>
            <person name="Aono T."/>
            <person name="Akiba N."/>
            <person name="Lee KB."/>
            <person name="Liu CT."/>
            <person name="Toyazaki H."/>
            <person name="Oyaizu H."/>
        </authorList>
    </citation>
    <scope>NUCLEOTIDE SEQUENCE [LARGE SCALE GENOMIC DNA]</scope>
    <source>
        <strain evidence="3">ATCC 43989 / DSM 5975 / JCM 20966 / LMG 6465 / NBRC 14845 / NCIMB 13405 / ORS 571</strain>
    </source>
</reference>
<dbReference type="STRING" id="438753.AZC_4428"/>
<evidence type="ECO:0000313" key="2">
    <source>
        <dbReference type="EMBL" id="BAF90426.1"/>
    </source>
</evidence>
<evidence type="ECO:0000256" key="1">
    <source>
        <dbReference type="ARBA" id="ARBA00022801"/>
    </source>
</evidence>
<keyword evidence="1 2" id="KW-0378">Hydrolase</keyword>
<reference evidence="2 3" key="3">
    <citation type="journal article" date="2008" name="BMC Genomics">
        <title>The genome of the versatile nitrogen fixer Azorhizobium caulinodans ORS571.</title>
        <authorList>
            <person name="Lee KB."/>
            <person name="Backer P.D."/>
            <person name="Aono T."/>
            <person name="Liu CT."/>
            <person name="Suzuki S."/>
            <person name="Suzuki T."/>
            <person name="Kaneko T."/>
            <person name="Yamada M."/>
            <person name="Tabata S."/>
            <person name="Kupfer D.M."/>
            <person name="Najar F.Z."/>
            <person name="Wiley G.B."/>
            <person name="Roe B."/>
            <person name="Binnewies T.T."/>
            <person name="Ussery D.W."/>
            <person name="D'Haeze W."/>
            <person name="Herder J.D."/>
            <person name="Gevers D."/>
            <person name="Vereecke D."/>
            <person name="Holsters M."/>
            <person name="Oyaizu H."/>
        </authorList>
    </citation>
    <scope>NUCLEOTIDE SEQUENCE [LARGE SCALE GENOMIC DNA]</scope>
    <source>
        <strain evidence="3">ATCC 43989 / DSM 5975 / JCM 20966 / LMG 6465 / NBRC 14845 / NCIMB 13405 / ORS 571</strain>
    </source>
</reference>
<dbReference type="InterPro" id="IPR050261">
    <property type="entry name" value="FrsA_esterase"/>
</dbReference>
<dbReference type="KEGG" id="azc:AZC_4428"/>
<reference evidence="2 3" key="5">
    <citation type="journal article" date="2010" name="Appl. Environ. Microbiol.">
        <title>phrR-like gene praR of Azorhizobium caulinodans ORS571 is essential for symbiosis with Sesbania rostrata and is involved in expression of reb genes.</title>
        <authorList>
            <person name="Akiba N."/>
            <person name="Aono T."/>
            <person name="Toyazaki H."/>
            <person name="Sato S."/>
            <person name="Oyaizu H."/>
        </authorList>
    </citation>
    <scope>NUCLEOTIDE SEQUENCE [LARGE SCALE GENOMIC DNA]</scope>
    <source>
        <strain evidence="3">ATCC 43989 / DSM 5975 / JCM 20966 / LMG 6465 / NBRC 14845 / NCIMB 13405 / ORS 571</strain>
    </source>
</reference>
<dbReference type="AlphaFoldDB" id="A8HWG2"/>
<dbReference type="Gene3D" id="3.40.50.1820">
    <property type="entry name" value="alpha/beta hydrolase"/>
    <property type="match status" value="2"/>
</dbReference>
<sequence length="585" mass="63263">MLPISFDGCAGWLHLPAEGRARGRGVIICESFGYEALSTQRATLVLARTCAEAGLPTLSFHYPGTGDSAGEETPGQIERWIASIGAAAAFLKAQTGLEDIALCGLRLGGLLAIEAAQTFGGISALALLAPVLSGKTYARELLLSGSMVPSREGSLPPGWREFLGYRLHNDDLARLRILDGEARLGSLSHVRVRIASPAARPAALPADIAWGPFQHHDGLAQHAQDLMLPLCAFRETAAWLAEGAAGAAVPPVPPAREALEVAPGLQELVLRLGPGGRALGILTRPAHVKADWGAVILNSGLNHHTGNGRSGVRLARRLAAQGVPTLRLDLDKIGDCAPADPDETVGFHDLGRVEDVRAAVDQLVQQGSSRVLLTGICAGAYIGLHAAANDPRIRAAVLVNLPYFYIRDEDPAIPLWRRPLRLAVRLADRTRRWRAALLWNRNPEFGPAFFRRRYVTQRVLLLWHYALLSVSCRLKGTLRRFLPALQPGARARRLLQALVAHGTALTLVYGTQDWGLVELGILFPDHQRDLVDAGYADLRFIENADHTLTNAWMFDAYARILEEMLGLPPEAPEAGSRQASEEHPA</sequence>
<proteinExistence type="predicted"/>
<dbReference type="RefSeq" id="WP_012172947.1">
    <property type="nucleotide sequence ID" value="NC_009937.1"/>
</dbReference>
<dbReference type="Proteomes" id="UP000000270">
    <property type="component" value="Chromosome"/>
</dbReference>
<dbReference type="SUPFAM" id="SSF53474">
    <property type="entry name" value="alpha/beta-Hydrolases"/>
    <property type="match status" value="2"/>
</dbReference>
<reference evidence="2 3" key="1">
    <citation type="journal article" date="2007" name="Appl. Environ. Microbiol.">
        <title>Rhizobial factors required for stem nodule maturation and maintenance in Sesbania rostrata-Azorhizobium caulinodans ORS571 symbiosis.</title>
        <authorList>
            <person name="Suzuki S."/>
            <person name="Aono T."/>
            <person name="Lee KB."/>
            <person name="Suzuki T."/>
            <person name="Liu CT."/>
            <person name="Miwa H."/>
            <person name="Wakao S."/>
            <person name="Iki T."/>
            <person name="Oyaizu H."/>
        </authorList>
    </citation>
    <scope>NUCLEOTIDE SEQUENCE [LARGE SCALE GENOMIC DNA]</scope>
    <source>
        <strain evidence="3">ATCC 43989 / DSM 5975 / JCM 20966 / LMG 6465 / NBRC 14845 / NCIMB 13405 / ORS 571</strain>
    </source>
</reference>